<evidence type="ECO:0000313" key="8">
    <source>
        <dbReference type="EMBL" id="KAL3793028.1"/>
    </source>
</evidence>
<dbReference type="PANTHER" id="PTHR24353">
    <property type="entry name" value="CYCLIC NUCLEOTIDE-DEPENDENT PROTEIN KINASE"/>
    <property type="match status" value="1"/>
</dbReference>
<evidence type="ECO:0000256" key="2">
    <source>
        <dbReference type="ARBA" id="ARBA00022679"/>
    </source>
</evidence>
<evidence type="ECO:0000256" key="1">
    <source>
        <dbReference type="ARBA" id="ARBA00022527"/>
    </source>
</evidence>
<name>A0ABD3PXV6_9STRA</name>
<dbReference type="GO" id="GO:0004674">
    <property type="term" value="F:protein serine/threonine kinase activity"/>
    <property type="evidence" value="ECO:0007669"/>
    <property type="project" value="UniProtKB-KW"/>
</dbReference>
<keyword evidence="1" id="KW-0723">Serine/threonine-protein kinase</keyword>
<protein>
    <recommendedName>
        <fullName evidence="7">AGC-kinase C-terminal domain-containing protein</fullName>
    </recommendedName>
</protein>
<dbReference type="AlphaFoldDB" id="A0ABD3PXV6"/>
<dbReference type="InterPro" id="IPR000961">
    <property type="entry name" value="AGC-kinase_C"/>
</dbReference>
<evidence type="ECO:0000313" key="9">
    <source>
        <dbReference type="Proteomes" id="UP001516023"/>
    </source>
</evidence>
<dbReference type="PANTHER" id="PTHR24353:SF37">
    <property type="entry name" value="CAMP-DEPENDENT PROTEIN KINASE CATALYTIC SUBUNIT PRKX"/>
    <property type="match status" value="1"/>
</dbReference>
<dbReference type="SMART" id="SM00133">
    <property type="entry name" value="S_TK_X"/>
    <property type="match status" value="2"/>
</dbReference>
<feature type="domain" description="AGC-kinase C-terminal" evidence="7">
    <location>
        <begin position="92"/>
        <end position="149"/>
    </location>
</feature>
<organism evidence="8 9">
    <name type="scientific">Cyclotella cryptica</name>
    <dbReference type="NCBI Taxonomy" id="29204"/>
    <lineage>
        <taxon>Eukaryota</taxon>
        <taxon>Sar</taxon>
        <taxon>Stramenopiles</taxon>
        <taxon>Ochrophyta</taxon>
        <taxon>Bacillariophyta</taxon>
        <taxon>Coscinodiscophyceae</taxon>
        <taxon>Thalassiosirophycidae</taxon>
        <taxon>Stephanodiscales</taxon>
        <taxon>Stephanodiscaceae</taxon>
        <taxon>Cyclotella</taxon>
    </lineage>
</organism>
<dbReference type="PROSITE" id="PS51285">
    <property type="entry name" value="AGC_KINASE_CTER"/>
    <property type="match status" value="1"/>
</dbReference>
<comment type="caution">
    <text evidence="8">The sequence shown here is derived from an EMBL/GenBank/DDBJ whole genome shotgun (WGS) entry which is preliminary data.</text>
</comment>
<keyword evidence="2" id="KW-0808">Transferase</keyword>
<accession>A0ABD3PXV6</accession>
<keyword evidence="3" id="KW-0547">Nucleotide-binding</keyword>
<dbReference type="GO" id="GO:0005524">
    <property type="term" value="F:ATP binding"/>
    <property type="evidence" value="ECO:0007669"/>
    <property type="project" value="UniProtKB-KW"/>
</dbReference>
<evidence type="ECO:0000256" key="3">
    <source>
        <dbReference type="ARBA" id="ARBA00022741"/>
    </source>
</evidence>
<evidence type="ECO:0000259" key="7">
    <source>
        <dbReference type="PROSITE" id="PS51285"/>
    </source>
</evidence>
<feature type="region of interest" description="Disordered" evidence="6">
    <location>
        <begin position="113"/>
        <end position="149"/>
    </location>
</feature>
<dbReference type="Gene3D" id="1.10.510.10">
    <property type="entry name" value="Transferase(Phosphotransferase) domain 1"/>
    <property type="match status" value="1"/>
</dbReference>
<evidence type="ECO:0000256" key="4">
    <source>
        <dbReference type="ARBA" id="ARBA00022777"/>
    </source>
</evidence>
<keyword evidence="5" id="KW-0067">ATP-binding</keyword>
<evidence type="ECO:0000256" key="5">
    <source>
        <dbReference type="ARBA" id="ARBA00022840"/>
    </source>
</evidence>
<dbReference type="EMBL" id="JABMIG020000095">
    <property type="protein sequence ID" value="KAL3793028.1"/>
    <property type="molecule type" value="Genomic_DNA"/>
</dbReference>
<evidence type="ECO:0000256" key="6">
    <source>
        <dbReference type="SAM" id="MobiDB-lite"/>
    </source>
</evidence>
<dbReference type="Proteomes" id="UP001516023">
    <property type="component" value="Unassembled WGS sequence"/>
</dbReference>
<proteinExistence type="predicted"/>
<gene>
    <name evidence="8" type="ORF">HJC23_003036</name>
</gene>
<keyword evidence="4" id="KW-0418">Kinase</keyword>
<sequence>MSKWLADMDFDALVRCTRGKKLAAPIKPELSGTTDTSNFEEYPEGAEELLRPNMMAQTHLKTFEKLLTPDLTKRYGCLKNGALDIKMSKWLADMDFDALVRCTCGKKLAAPIKPELSGTTDTSNFEEYPEDAEELLRPEYDGPDPFEDF</sequence>
<dbReference type="Gene3D" id="3.30.200.20">
    <property type="entry name" value="Phosphorylase Kinase, domain 1"/>
    <property type="match status" value="1"/>
</dbReference>
<keyword evidence="9" id="KW-1185">Reference proteome</keyword>
<reference evidence="8 9" key="1">
    <citation type="journal article" date="2020" name="G3 (Bethesda)">
        <title>Improved Reference Genome for Cyclotella cryptica CCMP332, a Model for Cell Wall Morphogenesis, Salinity Adaptation, and Lipid Production in Diatoms (Bacillariophyta).</title>
        <authorList>
            <person name="Roberts W.R."/>
            <person name="Downey K.M."/>
            <person name="Ruck E.C."/>
            <person name="Traller J.C."/>
            <person name="Alverson A.J."/>
        </authorList>
    </citation>
    <scope>NUCLEOTIDE SEQUENCE [LARGE SCALE GENOMIC DNA]</scope>
    <source>
        <strain evidence="8 9">CCMP332</strain>
    </source>
</reference>